<keyword evidence="8" id="KW-1133">Transmembrane helix</keyword>
<evidence type="ECO:0000256" key="6">
    <source>
        <dbReference type="ARBA" id="ARBA00023002"/>
    </source>
</evidence>
<comment type="function">
    <text evidence="8">Catalyzes the stereospecific oxidation of squalene to (S)-2,3-epoxysqualene, and is considered to be a rate-limiting enzyme in steroid biosynthesis.</text>
</comment>
<keyword evidence="8" id="KW-0256">Endoplasmic reticulum</keyword>
<dbReference type="EMBL" id="VDMD01000314">
    <property type="protein sequence ID" value="TRM55134.1"/>
    <property type="molecule type" value="Genomic_DNA"/>
</dbReference>
<keyword evidence="3 8" id="KW-0285">Flavoprotein</keyword>
<evidence type="ECO:0000313" key="11">
    <source>
        <dbReference type="Proteomes" id="UP000320762"/>
    </source>
</evidence>
<dbReference type="EC" id="1.14.14.17" evidence="8"/>
<feature type="domain" description="Squalene epoxidase" evidence="9">
    <location>
        <begin position="1"/>
        <end position="129"/>
    </location>
</feature>
<keyword evidence="4 8" id="KW-0274">FAD</keyword>
<accession>A0A550BRG7</accession>
<dbReference type="GO" id="GO:0004506">
    <property type="term" value="F:squalene monooxygenase activity"/>
    <property type="evidence" value="ECO:0007669"/>
    <property type="project" value="UniProtKB-UniRule"/>
</dbReference>
<comment type="similarity">
    <text evidence="8">Belongs to the squalene monooxygenase family.</text>
</comment>
<comment type="catalytic activity">
    <reaction evidence="8">
        <text>squalene + reduced [NADPH--hemoprotein reductase] + O2 = (S)-2,3-epoxysqualene + oxidized [NADPH--hemoprotein reductase] + H2O + H(+)</text>
        <dbReference type="Rhea" id="RHEA:25282"/>
        <dbReference type="Rhea" id="RHEA-COMP:11964"/>
        <dbReference type="Rhea" id="RHEA-COMP:11965"/>
        <dbReference type="ChEBI" id="CHEBI:15377"/>
        <dbReference type="ChEBI" id="CHEBI:15378"/>
        <dbReference type="ChEBI" id="CHEBI:15379"/>
        <dbReference type="ChEBI" id="CHEBI:15440"/>
        <dbReference type="ChEBI" id="CHEBI:15441"/>
        <dbReference type="ChEBI" id="CHEBI:57618"/>
        <dbReference type="ChEBI" id="CHEBI:58210"/>
        <dbReference type="EC" id="1.14.14.17"/>
    </reaction>
</comment>
<evidence type="ECO:0000256" key="5">
    <source>
        <dbReference type="ARBA" id="ARBA00022848"/>
    </source>
</evidence>
<dbReference type="InterPro" id="IPR013698">
    <property type="entry name" value="Squalene_epoxidase"/>
</dbReference>
<dbReference type="GO" id="GO:0050660">
    <property type="term" value="F:flavin adenine dinucleotide binding"/>
    <property type="evidence" value="ECO:0007669"/>
    <property type="project" value="UniProtKB-UniRule"/>
</dbReference>
<dbReference type="Proteomes" id="UP000320762">
    <property type="component" value="Unassembled WGS sequence"/>
</dbReference>
<evidence type="ECO:0000313" key="10">
    <source>
        <dbReference type="EMBL" id="TRM55134.1"/>
    </source>
</evidence>
<evidence type="ECO:0000256" key="7">
    <source>
        <dbReference type="ARBA" id="ARBA00023136"/>
    </source>
</evidence>
<gene>
    <name evidence="10" type="ORF">BD626DRAFT_446265</name>
</gene>
<keyword evidence="7 8" id="KW-0472">Membrane</keyword>
<sequence length="227" mass="24072">MRHPLTGGSMTVGLHDALILSRLLGIWRRRKVRRAPFASWPRINVVFRTWYWQRKPLSSTINILSVALYDLFGAEDANLDILRTGCFKYFERGGRCVSDPVGILSGLIPSPLILMGHFFAVAFYAIYIMSRTPDANTGKMRGFVGNCAKGVSVLHTACVVFLPCSGPRCAAGRRGRGALLGAGGDRGRLAPTDVLPPCGGGGVCGAFVGVVGDAGGGGDGCVDGARM</sequence>
<dbReference type="GO" id="GO:0006696">
    <property type="term" value="P:ergosterol biosynthetic process"/>
    <property type="evidence" value="ECO:0007669"/>
    <property type="project" value="TreeGrafter"/>
</dbReference>
<keyword evidence="5" id="KW-0492">Microsome</keyword>
<dbReference type="PANTHER" id="PTHR10835">
    <property type="entry name" value="SQUALENE MONOOXYGENASE"/>
    <property type="match status" value="1"/>
</dbReference>
<comment type="subcellular location">
    <subcellularLocation>
        <location evidence="8">Endoplasmic reticulum membrane</location>
        <topology evidence="8">Multi-pass membrane protein</topology>
    </subcellularLocation>
    <subcellularLocation>
        <location evidence="2">Microsome membrane</location>
    </subcellularLocation>
</comment>
<evidence type="ECO:0000256" key="8">
    <source>
        <dbReference type="RuleBase" id="RU367121"/>
    </source>
</evidence>
<reference evidence="10 11" key="1">
    <citation type="journal article" date="2019" name="New Phytol.">
        <title>Comparative genomics reveals unique wood-decay strategies and fruiting body development in the Schizophyllaceae.</title>
        <authorList>
            <person name="Almasi E."/>
            <person name="Sahu N."/>
            <person name="Krizsan K."/>
            <person name="Balint B."/>
            <person name="Kovacs G.M."/>
            <person name="Kiss B."/>
            <person name="Cseklye J."/>
            <person name="Drula E."/>
            <person name="Henrissat B."/>
            <person name="Nagy I."/>
            <person name="Chovatia M."/>
            <person name="Adam C."/>
            <person name="LaButti K."/>
            <person name="Lipzen A."/>
            <person name="Riley R."/>
            <person name="Grigoriev I.V."/>
            <person name="Nagy L.G."/>
        </authorList>
    </citation>
    <scope>NUCLEOTIDE SEQUENCE [LARGE SCALE GENOMIC DNA]</scope>
    <source>
        <strain evidence="10 11">NL-1724</strain>
    </source>
</reference>
<dbReference type="OrthoDB" id="3045375at2759"/>
<organism evidence="10 11">
    <name type="scientific">Schizophyllum amplum</name>
    <dbReference type="NCBI Taxonomy" id="97359"/>
    <lineage>
        <taxon>Eukaryota</taxon>
        <taxon>Fungi</taxon>
        <taxon>Dikarya</taxon>
        <taxon>Basidiomycota</taxon>
        <taxon>Agaricomycotina</taxon>
        <taxon>Agaricomycetes</taxon>
        <taxon>Agaricomycetidae</taxon>
        <taxon>Agaricales</taxon>
        <taxon>Schizophyllaceae</taxon>
        <taxon>Schizophyllum</taxon>
    </lineage>
</organism>
<dbReference type="AlphaFoldDB" id="A0A550BRG7"/>
<dbReference type="PANTHER" id="PTHR10835:SF0">
    <property type="entry name" value="SQUALENE MONOOXYGENASE"/>
    <property type="match status" value="1"/>
</dbReference>
<keyword evidence="8" id="KW-0812">Transmembrane</keyword>
<dbReference type="Pfam" id="PF08491">
    <property type="entry name" value="SE"/>
    <property type="match status" value="1"/>
</dbReference>
<keyword evidence="6 8" id="KW-0560">Oxidoreductase</keyword>
<evidence type="ECO:0000256" key="2">
    <source>
        <dbReference type="ARBA" id="ARBA00004524"/>
    </source>
</evidence>
<evidence type="ECO:0000259" key="9">
    <source>
        <dbReference type="Pfam" id="PF08491"/>
    </source>
</evidence>
<dbReference type="UniPathway" id="UPA00767">
    <property type="reaction ID" value="UER00752"/>
</dbReference>
<keyword evidence="11" id="KW-1185">Reference proteome</keyword>
<protein>
    <recommendedName>
        <fullName evidence="8">Squalene monooxygenase</fullName>
        <ecNumber evidence="8">1.14.14.17</ecNumber>
    </recommendedName>
</protein>
<dbReference type="GO" id="GO:0005789">
    <property type="term" value="C:endoplasmic reticulum membrane"/>
    <property type="evidence" value="ECO:0007669"/>
    <property type="project" value="UniProtKB-SubCell"/>
</dbReference>
<comment type="caution">
    <text evidence="10">The sequence shown here is derived from an EMBL/GenBank/DDBJ whole genome shotgun (WGS) entry which is preliminary data.</text>
</comment>
<evidence type="ECO:0000256" key="3">
    <source>
        <dbReference type="ARBA" id="ARBA00022630"/>
    </source>
</evidence>
<dbReference type="STRING" id="97359.A0A550BRG7"/>
<evidence type="ECO:0000256" key="4">
    <source>
        <dbReference type="ARBA" id="ARBA00022827"/>
    </source>
</evidence>
<name>A0A550BRG7_9AGAR</name>
<comment type="cofactor">
    <cofactor evidence="1 8">
        <name>FAD</name>
        <dbReference type="ChEBI" id="CHEBI:57692"/>
    </cofactor>
</comment>
<comment type="caution">
    <text evidence="8">Lacks conserved residue(s) required for the propagation of feature annotation.</text>
</comment>
<evidence type="ECO:0000256" key="1">
    <source>
        <dbReference type="ARBA" id="ARBA00001974"/>
    </source>
</evidence>
<proteinExistence type="inferred from homology"/>
<dbReference type="InterPro" id="IPR040125">
    <property type="entry name" value="Squalene_monox"/>
</dbReference>
<feature type="transmembrane region" description="Helical" evidence="8">
    <location>
        <begin position="112"/>
        <end position="130"/>
    </location>
</feature>